<comment type="caution">
    <text evidence="5">The sequence shown here is derived from an EMBL/GenBank/DDBJ whole genome shotgun (WGS) entry which is preliminary data.</text>
</comment>
<dbReference type="EMBL" id="SSOB01000011">
    <property type="protein sequence ID" value="THF80321.1"/>
    <property type="molecule type" value="Genomic_DNA"/>
</dbReference>
<reference evidence="5 6" key="1">
    <citation type="submission" date="2019-04" db="EMBL/GenBank/DDBJ databases">
        <title>Cohnella sp. nov. isolated from preserved vegetables.</title>
        <authorList>
            <person name="Lin S.-Y."/>
            <person name="Hung M.-H."/>
            <person name="Young C.-C."/>
        </authorList>
    </citation>
    <scope>NUCLEOTIDE SEQUENCE [LARGE SCALE GENOMIC DNA]</scope>
    <source>
        <strain evidence="5 6">CC-MHH1044</strain>
    </source>
</reference>
<dbReference type="GO" id="GO:0032259">
    <property type="term" value="P:methylation"/>
    <property type="evidence" value="ECO:0007669"/>
    <property type="project" value="UniProtKB-KW"/>
</dbReference>
<dbReference type="Pfam" id="PF08241">
    <property type="entry name" value="Methyltransf_11"/>
    <property type="match status" value="1"/>
</dbReference>
<gene>
    <name evidence="5" type="ORF">E6C55_10560</name>
</gene>
<dbReference type="InterPro" id="IPR051052">
    <property type="entry name" value="Diverse_substrate_MTase"/>
</dbReference>
<accession>A0A4S4BYS2</accession>
<evidence type="ECO:0000259" key="4">
    <source>
        <dbReference type="Pfam" id="PF08241"/>
    </source>
</evidence>
<evidence type="ECO:0000313" key="5">
    <source>
        <dbReference type="EMBL" id="THF80321.1"/>
    </source>
</evidence>
<evidence type="ECO:0000313" key="6">
    <source>
        <dbReference type="Proteomes" id="UP000310636"/>
    </source>
</evidence>
<evidence type="ECO:0000256" key="1">
    <source>
        <dbReference type="ARBA" id="ARBA00008361"/>
    </source>
</evidence>
<dbReference type="GO" id="GO:0008757">
    <property type="term" value="F:S-adenosylmethionine-dependent methyltransferase activity"/>
    <property type="evidence" value="ECO:0007669"/>
    <property type="project" value="InterPro"/>
</dbReference>
<organism evidence="5 6">
    <name type="scientific">Cohnella fermenti</name>
    <dbReference type="NCBI Taxonomy" id="2565925"/>
    <lineage>
        <taxon>Bacteria</taxon>
        <taxon>Bacillati</taxon>
        <taxon>Bacillota</taxon>
        <taxon>Bacilli</taxon>
        <taxon>Bacillales</taxon>
        <taxon>Paenibacillaceae</taxon>
        <taxon>Cohnella</taxon>
    </lineage>
</organism>
<comment type="similarity">
    <text evidence="1">Belongs to the methyltransferase superfamily.</text>
</comment>
<keyword evidence="3 5" id="KW-0808">Transferase</keyword>
<evidence type="ECO:0000256" key="2">
    <source>
        <dbReference type="ARBA" id="ARBA00022603"/>
    </source>
</evidence>
<dbReference type="OrthoDB" id="9797252at2"/>
<dbReference type="Proteomes" id="UP000310636">
    <property type="component" value="Unassembled WGS sequence"/>
</dbReference>
<dbReference type="Gene3D" id="3.40.50.150">
    <property type="entry name" value="Vaccinia Virus protein VP39"/>
    <property type="match status" value="1"/>
</dbReference>
<dbReference type="AlphaFoldDB" id="A0A4S4BYS2"/>
<feature type="domain" description="Methyltransferase type 11" evidence="4">
    <location>
        <begin position="45"/>
        <end position="138"/>
    </location>
</feature>
<dbReference type="InterPro" id="IPR029063">
    <property type="entry name" value="SAM-dependent_MTases_sf"/>
</dbReference>
<name>A0A4S4BYS2_9BACL</name>
<evidence type="ECO:0000256" key="3">
    <source>
        <dbReference type="ARBA" id="ARBA00022679"/>
    </source>
</evidence>
<dbReference type="InterPro" id="IPR013216">
    <property type="entry name" value="Methyltransf_11"/>
</dbReference>
<dbReference type="CDD" id="cd02440">
    <property type="entry name" value="AdoMet_MTases"/>
    <property type="match status" value="1"/>
</dbReference>
<sequence>MAVNSKQRFSNRVDTYVKYRPSYPKEALDYLFGEVGFGPGSVVADVGAGTGIFSALLLERGAHVIAVEPNEAMRAEAVGRLAAQGGDRFEAASGSAEATGLPDASVDGITCAQSFHWFDREATRAEFRRILKPGGRAALIWNNRVTTGTAFLEEYEQLLLGLGTDYAKVNHRNVTREHLEAFFRDGNVREARFAISQRFDFDGLSGRLRSSSYSPAPDTAGFAPMMKALRELFDRNEQGGTVSMDYVTEVYWGEV</sequence>
<dbReference type="PANTHER" id="PTHR44942">
    <property type="entry name" value="METHYLTRANSF_11 DOMAIN-CONTAINING PROTEIN"/>
    <property type="match status" value="1"/>
</dbReference>
<keyword evidence="2 5" id="KW-0489">Methyltransferase</keyword>
<dbReference type="SUPFAM" id="SSF53335">
    <property type="entry name" value="S-adenosyl-L-methionine-dependent methyltransferases"/>
    <property type="match status" value="1"/>
</dbReference>
<dbReference type="PANTHER" id="PTHR44942:SF4">
    <property type="entry name" value="METHYLTRANSFERASE TYPE 11 DOMAIN-CONTAINING PROTEIN"/>
    <property type="match status" value="1"/>
</dbReference>
<protein>
    <submittedName>
        <fullName evidence="5">Class I SAM-dependent methyltransferase</fullName>
    </submittedName>
</protein>
<proteinExistence type="inferred from homology"/>
<keyword evidence="6" id="KW-1185">Reference proteome</keyword>